<dbReference type="Gene3D" id="1.20.1250.20">
    <property type="entry name" value="MFS general substrate transporter like domains"/>
    <property type="match status" value="1"/>
</dbReference>
<dbReference type="RefSeq" id="XP_033599899.1">
    <property type="nucleotide sequence ID" value="XM_033744095.1"/>
</dbReference>
<protein>
    <submittedName>
        <fullName evidence="12">General substrate transporter</fullName>
    </submittedName>
</protein>
<keyword evidence="5 9" id="KW-1133">Transmembrane helix</keyword>
<dbReference type="Proteomes" id="UP000799437">
    <property type="component" value="Unassembled WGS sequence"/>
</dbReference>
<dbReference type="AlphaFoldDB" id="A0A6A6W3C6"/>
<feature type="transmembrane region" description="Helical" evidence="9">
    <location>
        <begin position="174"/>
        <end position="196"/>
    </location>
</feature>
<dbReference type="GO" id="GO:0016020">
    <property type="term" value="C:membrane"/>
    <property type="evidence" value="ECO:0007669"/>
    <property type="project" value="UniProtKB-SubCell"/>
</dbReference>
<evidence type="ECO:0000256" key="7">
    <source>
        <dbReference type="RuleBase" id="RU003346"/>
    </source>
</evidence>
<dbReference type="GO" id="GO:0005351">
    <property type="term" value="F:carbohydrate:proton symporter activity"/>
    <property type="evidence" value="ECO:0007669"/>
    <property type="project" value="TreeGrafter"/>
</dbReference>
<keyword evidence="4 9" id="KW-0812">Transmembrane</keyword>
<feature type="domain" description="Major facilitator superfamily (MFS) profile" evidence="11">
    <location>
        <begin position="16"/>
        <end position="462"/>
    </location>
</feature>
<feature type="transmembrane region" description="Helical" evidence="9">
    <location>
        <begin position="439"/>
        <end position="458"/>
    </location>
</feature>
<dbReference type="InterPro" id="IPR020846">
    <property type="entry name" value="MFS_dom"/>
</dbReference>
<evidence type="ECO:0000256" key="3">
    <source>
        <dbReference type="ARBA" id="ARBA00022448"/>
    </source>
</evidence>
<dbReference type="Pfam" id="PF00083">
    <property type="entry name" value="Sugar_tr"/>
    <property type="match status" value="1"/>
</dbReference>
<dbReference type="OrthoDB" id="6339427at2759"/>
<keyword evidence="10" id="KW-0732">Signal</keyword>
<dbReference type="SUPFAM" id="SSF103473">
    <property type="entry name" value="MFS general substrate transporter"/>
    <property type="match status" value="1"/>
</dbReference>
<evidence type="ECO:0000256" key="10">
    <source>
        <dbReference type="SAM" id="SignalP"/>
    </source>
</evidence>
<accession>A0A6A6W3C6</accession>
<dbReference type="InterPro" id="IPR036259">
    <property type="entry name" value="MFS_trans_sf"/>
</dbReference>
<feature type="transmembrane region" description="Helical" evidence="9">
    <location>
        <begin position="335"/>
        <end position="354"/>
    </location>
</feature>
<feature type="transmembrane region" description="Helical" evidence="9">
    <location>
        <begin position="144"/>
        <end position="162"/>
    </location>
</feature>
<dbReference type="GeneID" id="54485149"/>
<feature type="transmembrane region" description="Helical" evidence="9">
    <location>
        <begin position="86"/>
        <end position="105"/>
    </location>
</feature>
<feature type="region of interest" description="Disordered" evidence="8">
    <location>
        <begin position="491"/>
        <end position="561"/>
    </location>
</feature>
<keyword evidence="6 9" id="KW-0472">Membrane</keyword>
<evidence type="ECO:0000259" key="11">
    <source>
        <dbReference type="PROSITE" id="PS50850"/>
    </source>
</evidence>
<dbReference type="EMBL" id="ML996573">
    <property type="protein sequence ID" value="KAF2757448.1"/>
    <property type="molecule type" value="Genomic_DNA"/>
</dbReference>
<dbReference type="InterPro" id="IPR005828">
    <property type="entry name" value="MFS_sugar_transport-like"/>
</dbReference>
<reference evidence="12" key="1">
    <citation type="journal article" date="2020" name="Stud. Mycol.">
        <title>101 Dothideomycetes genomes: a test case for predicting lifestyles and emergence of pathogens.</title>
        <authorList>
            <person name="Haridas S."/>
            <person name="Albert R."/>
            <person name="Binder M."/>
            <person name="Bloem J."/>
            <person name="Labutti K."/>
            <person name="Salamov A."/>
            <person name="Andreopoulos B."/>
            <person name="Baker S."/>
            <person name="Barry K."/>
            <person name="Bills G."/>
            <person name="Bluhm B."/>
            <person name="Cannon C."/>
            <person name="Castanera R."/>
            <person name="Culley D."/>
            <person name="Daum C."/>
            <person name="Ezra D."/>
            <person name="Gonzalez J."/>
            <person name="Henrissat B."/>
            <person name="Kuo A."/>
            <person name="Liang C."/>
            <person name="Lipzen A."/>
            <person name="Lutzoni F."/>
            <person name="Magnuson J."/>
            <person name="Mondo S."/>
            <person name="Nolan M."/>
            <person name="Ohm R."/>
            <person name="Pangilinan J."/>
            <person name="Park H.-J."/>
            <person name="Ramirez L."/>
            <person name="Alfaro M."/>
            <person name="Sun H."/>
            <person name="Tritt A."/>
            <person name="Yoshinaga Y."/>
            <person name="Zwiers L.-H."/>
            <person name="Turgeon B."/>
            <person name="Goodwin S."/>
            <person name="Spatafora J."/>
            <person name="Crous P."/>
            <person name="Grigoriev I."/>
        </authorList>
    </citation>
    <scope>NUCLEOTIDE SEQUENCE</scope>
    <source>
        <strain evidence="12">CBS 121739</strain>
    </source>
</reference>
<dbReference type="InterPro" id="IPR050360">
    <property type="entry name" value="MFS_Sugar_Transporters"/>
</dbReference>
<gene>
    <name evidence="12" type="ORF">EJ05DRAFT_476707</name>
</gene>
<organism evidence="12 13">
    <name type="scientific">Pseudovirgaria hyperparasitica</name>
    <dbReference type="NCBI Taxonomy" id="470096"/>
    <lineage>
        <taxon>Eukaryota</taxon>
        <taxon>Fungi</taxon>
        <taxon>Dikarya</taxon>
        <taxon>Ascomycota</taxon>
        <taxon>Pezizomycotina</taxon>
        <taxon>Dothideomycetes</taxon>
        <taxon>Dothideomycetes incertae sedis</taxon>
        <taxon>Acrospermales</taxon>
        <taxon>Acrospermaceae</taxon>
        <taxon>Pseudovirgaria</taxon>
    </lineage>
</organism>
<evidence type="ECO:0000313" key="13">
    <source>
        <dbReference type="Proteomes" id="UP000799437"/>
    </source>
</evidence>
<sequence>MKPYFGMKGLWLTFWVTVACATDMTLFGYDQGVFSGVIITDDFLDTHGLQGKTSLISTVTAIYDIGCFLGAISVMFLGEPLGRKNTILLGTTIMSIGAILQIASYSVPQMIVGRIVAGIGNGINTSTAPVWQGETSKASWRGKLIVIEMIMNIAGFSLSNWINYGFSFLDGPIAWRFPLAFQFVFIFILFATVPWLPESPRWLMAKDRVDEADQILADLEGSEIDDPYVVTQSKEIKWAINYERENTVSWMNLLKGNTKGGSCTVRRLILGMGTQFMQQFSGINVTSYYLPTVLIESVGLEESLARLLTACNSVSYLLFSFIGIPNVERWGRRKMMMYCATGQFVCYAVITICIRYNEMESLAAATRERWAEASIAFFFLFYVFFGIGWQGVPWLYPSEINSISMRTKGAALGTATNWICNFIVVEITPPGIESLGWKFYIIWTVFNFAFVPTIYLFYPETADRTLEDVDRYFRENKNLFVCTDPVAISSKRPPEYQEDENREVRRNSSVRQDGIMAAQMAAEARFEKDAGRAERLDRVGSAGQSGSGTSKEKSSLGDAAV</sequence>
<comment type="subcellular location">
    <subcellularLocation>
        <location evidence="1">Membrane</location>
        <topology evidence="1">Multi-pass membrane protein</topology>
    </subcellularLocation>
</comment>
<dbReference type="FunFam" id="1.20.1250.20:FF:000061">
    <property type="entry name" value="MFS sugar transporter"/>
    <property type="match status" value="1"/>
</dbReference>
<evidence type="ECO:0000256" key="1">
    <source>
        <dbReference type="ARBA" id="ARBA00004141"/>
    </source>
</evidence>
<feature type="compositionally biased region" description="Basic and acidic residues" evidence="8">
    <location>
        <begin position="524"/>
        <end position="538"/>
    </location>
</feature>
<dbReference type="InterPro" id="IPR003663">
    <property type="entry name" value="Sugar/inositol_transpt"/>
</dbReference>
<dbReference type="InterPro" id="IPR005829">
    <property type="entry name" value="Sugar_transporter_CS"/>
</dbReference>
<evidence type="ECO:0000256" key="2">
    <source>
        <dbReference type="ARBA" id="ARBA00010992"/>
    </source>
</evidence>
<feature type="signal peptide" evidence="10">
    <location>
        <begin position="1"/>
        <end position="21"/>
    </location>
</feature>
<evidence type="ECO:0000256" key="8">
    <source>
        <dbReference type="SAM" id="MobiDB-lite"/>
    </source>
</evidence>
<proteinExistence type="inferred from homology"/>
<keyword evidence="13" id="KW-1185">Reference proteome</keyword>
<evidence type="ECO:0000256" key="9">
    <source>
        <dbReference type="SAM" id="Phobius"/>
    </source>
</evidence>
<evidence type="ECO:0000256" key="6">
    <source>
        <dbReference type="ARBA" id="ARBA00023136"/>
    </source>
</evidence>
<dbReference type="PANTHER" id="PTHR48022:SF26">
    <property type="entry name" value="MAJOR FACILITATOR SUPERFAMILY (MFS) PROFILE DOMAIN-CONTAINING PROTEIN-RELATED"/>
    <property type="match status" value="1"/>
</dbReference>
<dbReference type="PRINTS" id="PR00171">
    <property type="entry name" value="SUGRTRNSPORT"/>
</dbReference>
<name>A0A6A6W3C6_9PEZI</name>
<evidence type="ECO:0000256" key="5">
    <source>
        <dbReference type="ARBA" id="ARBA00022989"/>
    </source>
</evidence>
<evidence type="ECO:0000256" key="4">
    <source>
        <dbReference type="ARBA" id="ARBA00022692"/>
    </source>
</evidence>
<feature type="transmembrane region" description="Helical" evidence="9">
    <location>
        <begin position="55"/>
        <end position="77"/>
    </location>
</feature>
<evidence type="ECO:0000313" key="12">
    <source>
        <dbReference type="EMBL" id="KAF2757448.1"/>
    </source>
</evidence>
<comment type="similarity">
    <text evidence="2 7">Belongs to the major facilitator superfamily. Sugar transporter (TC 2.A.1.1) family.</text>
</comment>
<dbReference type="PROSITE" id="PS51257">
    <property type="entry name" value="PROKAR_LIPOPROTEIN"/>
    <property type="match status" value="1"/>
</dbReference>
<dbReference type="NCBIfam" id="TIGR00879">
    <property type="entry name" value="SP"/>
    <property type="match status" value="1"/>
</dbReference>
<dbReference type="PANTHER" id="PTHR48022">
    <property type="entry name" value="PLASTIDIC GLUCOSE TRANSPORTER 4"/>
    <property type="match status" value="1"/>
</dbReference>
<feature type="transmembrane region" description="Helical" evidence="9">
    <location>
        <begin position="375"/>
        <end position="396"/>
    </location>
</feature>
<keyword evidence="3 7" id="KW-0813">Transport</keyword>
<dbReference type="PROSITE" id="PS50850">
    <property type="entry name" value="MFS"/>
    <property type="match status" value="1"/>
</dbReference>
<feature type="chain" id="PRO_5025567917" evidence="10">
    <location>
        <begin position="22"/>
        <end position="561"/>
    </location>
</feature>
<dbReference type="PROSITE" id="PS00216">
    <property type="entry name" value="SUGAR_TRANSPORT_1"/>
    <property type="match status" value="1"/>
</dbReference>